<name>A0A4R4PWW2_9ACTN</name>
<dbReference type="AlphaFoldDB" id="A0A4R4PWW2"/>
<reference evidence="1 2" key="1">
    <citation type="submission" date="2019-03" db="EMBL/GenBank/DDBJ databases">
        <title>Draft genome sequences of novel Actinobacteria.</title>
        <authorList>
            <person name="Sahin N."/>
            <person name="Ay H."/>
            <person name="Saygin H."/>
        </authorList>
    </citation>
    <scope>NUCLEOTIDE SEQUENCE [LARGE SCALE GENOMIC DNA]</scope>
    <source>
        <strain evidence="1 2">JCM 30547</strain>
    </source>
</reference>
<evidence type="ECO:0000313" key="1">
    <source>
        <dbReference type="EMBL" id="TDC26813.1"/>
    </source>
</evidence>
<protein>
    <submittedName>
        <fullName evidence="1">Uncharacterized protein</fullName>
    </submittedName>
</protein>
<dbReference type="Proteomes" id="UP000295075">
    <property type="component" value="Unassembled WGS sequence"/>
</dbReference>
<sequence length="70" mass="7823">MSYIPFSVIKAIHDDIHSAEPHAPVRLDRPLHKRPVLRVIRRLFALPATEVCQAEVRDRGTTVAGPARAC</sequence>
<comment type="caution">
    <text evidence="1">The sequence shown here is derived from an EMBL/GenBank/DDBJ whole genome shotgun (WGS) entry which is preliminary data.</text>
</comment>
<evidence type="ECO:0000313" key="2">
    <source>
        <dbReference type="Proteomes" id="UP000295075"/>
    </source>
</evidence>
<dbReference type="EMBL" id="SMKA01000103">
    <property type="protein sequence ID" value="TDC26813.1"/>
    <property type="molecule type" value="Genomic_DNA"/>
</dbReference>
<gene>
    <name evidence="1" type="ORF">E1261_21850</name>
</gene>
<dbReference type="OrthoDB" id="3829629at2"/>
<accession>A0A4R4PWW2</accession>
<organism evidence="1 2">
    <name type="scientific">Kribbella albertanoniae</name>
    <dbReference type="NCBI Taxonomy" id="1266829"/>
    <lineage>
        <taxon>Bacteria</taxon>
        <taxon>Bacillati</taxon>
        <taxon>Actinomycetota</taxon>
        <taxon>Actinomycetes</taxon>
        <taxon>Propionibacteriales</taxon>
        <taxon>Kribbellaceae</taxon>
        <taxon>Kribbella</taxon>
    </lineage>
</organism>
<keyword evidence="2" id="KW-1185">Reference proteome</keyword>
<dbReference type="RefSeq" id="WP_132409302.1">
    <property type="nucleotide sequence ID" value="NZ_SMKA01000103.1"/>
</dbReference>
<proteinExistence type="predicted"/>